<dbReference type="Gene3D" id="2.60.120.40">
    <property type="match status" value="1"/>
</dbReference>
<dbReference type="SUPFAM" id="SSF49842">
    <property type="entry name" value="TNF-like"/>
    <property type="match status" value="1"/>
</dbReference>
<keyword evidence="2" id="KW-0964">Secreted</keyword>
<dbReference type="PANTHER" id="PTHR22923">
    <property type="entry name" value="CEREBELLIN-RELATED"/>
    <property type="match status" value="1"/>
</dbReference>
<feature type="domain" description="C1q" evidence="4">
    <location>
        <begin position="1"/>
        <end position="123"/>
    </location>
</feature>
<comment type="subcellular location">
    <subcellularLocation>
        <location evidence="1">Secreted</location>
    </subcellularLocation>
</comment>
<gene>
    <name evidence="5" type="ORF">C0Q70_12975</name>
</gene>
<name>A0A2T7P309_POMCA</name>
<dbReference type="PANTHER" id="PTHR22923:SF64">
    <property type="entry name" value="C1Q-RELATED FACTOR"/>
    <property type="match status" value="1"/>
</dbReference>
<evidence type="ECO:0000259" key="4">
    <source>
        <dbReference type="PROSITE" id="PS50871"/>
    </source>
</evidence>
<comment type="caution">
    <text evidence="5">The sequence shown here is derived from an EMBL/GenBank/DDBJ whole genome shotgun (WGS) entry which is preliminary data.</text>
</comment>
<evidence type="ECO:0000256" key="3">
    <source>
        <dbReference type="ARBA" id="ARBA00022729"/>
    </source>
</evidence>
<dbReference type="PRINTS" id="PR00007">
    <property type="entry name" value="COMPLEMNTC1Q"/>
</dbReference>
<dbReference type="PROSITE" id="PS50871">
    <property type="entry name" value="C1Q"/>
    <property type="match status" value="1"/>
</dbReference>
<organism evidence="5 6">
    <name type="scientific">Pomacea canaliculata</name>
    <name type="common">Golden apple snail</name>
    <dbReference type="NCBI Taxonomy" id="400727"/>
    <lineage>
        <taxon>Eukaryota</taxon>
        <taxon>Metazoa</taxon>
        <taxon>Spiralia</taxon>
        <taxon>Lophotrochozoa</taxon>
        <taxon>Mollusca</taxon>
        <taxon>Gastropoda</taxon>
        <taxon>Caenogastropoda</taxon>
        <taxon>Architaenioglossa</taxon>
        <taxon>Ampullarioidea</taxon>
        <taxon>Ampullariidae</taxon>
        <taxon>Pomacea</taxon>
    </lineage>
</organism>
<dbReference type="InterPro" id="IPR001073">
    <property type="entry name" value="C1q_dom"/>
</dbReference>
<keyword evidence="3" id="KW-0732">Signal</keyword>
<dbReference type="InterPro" id="IPR050822">
    <property type="entry name" value="Cerebellin_Synaptic_Org"/>
</dbReference>
<dbReference type="OrthoDB" id="6154955at2759"/>
<protein>
    <recommendedName>
        <fullName evidence="4">C1q domain-containing protein</fullName>
    </recommendedName>
</protein>
<dbReference type="Pfam" id="PF00386">
    <property type="entry name" value="C1q"/>
    <property type="match status" value="1"/>
</dbReference>
<dbReference type="SMART" id="SM00110">
    <property type="entry name" value="C1Q"/>
    <property type="match status" value="1"/>
</dbReference>
<reference evidence="5 6" key="1">
    <citation type="submission" date="2018-04" db="EMBL/GenBank/DDBJ databases">
        <title>The genome of golden apple snail Pomacea canaliculata provides insight into stress tolerance and invasive adaptation.</title>
        <authorList>
            <person name="Liu C."/>
            <person name="Liu B."/>
            <person name="Ren Y."/>
            <person name="Zhang Y."/>
            <person name="Wang H."/>
            <person name="Li S."/>
            <person name="Jiang F."/>
            <person name="Yin L."/>
            <person name="Zhang G."/>
            <person name="Qian W."/>
            <person name="Fan W."/>
        </authorList>
    </citation>
    <scope>NUCLEOTIDE SEQUENCE [LARGE SCALE GENOMIC DNA]</scope>
    <source>
        <strain evidence="5">SZHN2017</strain>
        <tissue evidence="5">Muscle</tissue>
    </source>
</reference>
<proteinExistence type="predicted"/>
<dbReference type="EMBL" id="PZQS01000007">
    <property type="protein sequence ID" value="PVD27801.1"/>
    <property type="molecule type" value="Genomic_DNA"/>
</dbReference>
<dbReference type="AlphaFoldDB" id="A0A2T7P309"/>
<evidence type="ECO:0000313" key="6">
    <source>
        <dbReference type="Proteomes" id="UP000245119"/>
    </source>
</evidence>
<evidence type="ECO:0000256" key="2">
    <source>
        <dbReference type="ARBA" id="ARBA00022525"/>
    </source>
</evidence>
<dbReference type="Proteomes" id="UP000245119">
    <property type="component" value="Linkage Group LG7"/>
</dbReference>
<dbReference type="STRING" id="400727.A0A2T7P309"/>
<dbReference type="GO" id="GO:0005576">
    <property type="term" value="C:extracellular region"/>
    <property type="evidence" value="ECO:0007669"/>
    <property type="project" value="UniProtKB-SubCell"/>
</dbReference>
<dbReference type="InterPro" id="IPR008983">
    <property type="entry name" value="Tumour_necrosis_fac-like_dom"/>
</dbReference>
<evidence type="ECO:0000313" key="5">
    <source>
        <dbReference type="EMBL" id="PVD27801.1"/>
    </source>
</evidence>
<accession>A0A2T7P309</accession>
<sequence length="123" mass="13659">MATFKDDISSCEAWKVVIFDTAQTNIGNAYSPTTGVITAPYRGDYVFVWRTFTRGGADANWDLYINDQMALRARSNTSSDSSNESVLPVTLQAGDRVYVKSQGNLNFWALNHSIFAGWLAMAF</sequence>
<keyword evidence="6" id="KW-1185">Reference proteome</keyword>
<evidence type="ECO:0000256" key="1">
    <source>
        <dbReference type="ARBA" id="ARBA00004613"/>
    </source>
</evidence>